<name>A0A553PCX2_TIGCA</name>
<dbReference type="GO" id="GO:0005783">
    <property type="term" value="C:endoplasmic reticulum"/>
    <property type="evidence" value="ECO:0007669"/>
    <property type="project" value="TreeGrafter"/>
</dbReference>
<dbReference type="PROSITE" id="PS50222">
    <property type="entry name" value="EF_HAND_2"/>
    <property type="match status" value="2"/>
</dbReference>
<dbReference type="Gene3D" id="1.10.238.10">
    <property type="entry name" value="EF-hand"/>
    <property type="match status" value="2"/>
</dbReference>
<dbReference type="EMBL" id="VCGU01000005">
    <property type="protein sequence ID" value="TRY75529.1"/>
    <property type="molecule type" value="Genomic_DNA"/>
</dbReference>
<sequence length="285" mass="32808">MLWRKLSLVFLYGILASLLVVALVKVGLQAGLRRNPATTHTRVEPKVRVDRSAKDGSNLKQVFLTVDSNEDGLVSHKELAQSISVTVQSHMQNCLKSNMRKFFQLDKITTNGMVEWDEWLQSFRQDYPSLAPRDAKEALSEAKARWSEAARTNPNALNIDEFLSFSHPEFSHPNLLQQVDEMILVLDTNQDQMLDLTEYSQRAPSSKVKKKEFEVLDENRDGQVSKRELFPFLDPKSKLWARRTARNILTQLDVNHDHALSFEELARNDEIPELLLPERIFYAFV</sequence>
<reference evidence="5 6" key="1">
    <citation type="journal article" date="2018" name="Nat. Ecol. Evol.">
        <title>Genomic signatures of mitonuclear coevolution across populations of Tigriopus californicus.</title>
        <authorList>
            <person name="Barreto F.S."/>
            <person name="Watson E.T."/>
            <person name="Lima T.G."/>
            <person name="Willett C.S."/>
            <person name="Edmands S."/>
            <person name="Li W."/>
            <person name="Burton R.S."/>
        </authorList>
    </citation>
    <scope>NUCLEOTIDE SEQUENCE [LARGE SCALE GENOMIC DNA]</scope>
    <source>
        <strain evidence="5 6">San Diego</strain>
    </source>
</reference>
<evidence type="ECO:0000259" key="4">
    <source>
        <dbReference type="PROSITE" id="PS50222"/>
    </source>
</evidence>
<dbReference type="Proteomes" id="UP000318571">
    <property type="component" value="Chromosome 2"/>
</dbReference>
<dbReference type="InterPro" id="IPR018247">
    <property type="entry name" value="EF_Hand_1_Ca_BS"/>
</dbReference>
<keyword evidence="6" id="KW-1185">Reference proteome</keyword>
<feature type="domain" description="EF-hand" evidence="4">
    <location>
        <begin position="54"/>
        <end position="89"/>
    </location>
</feature>
<keyword evidence="3" id="KW-0106">Calcium</keyword>
<organism evidence="5 6">
    <name type="scientific">Tigriopus californicus</name>
    <name type="common">Marine copepod</name>
    <dbReference type="NCBI Taxonomy" id="6832"/>
    <lineage>
        <taxon>Eukaryota</taxon>
        <taxon>Metazoa</taxon>
        <taxon>Ecdysozoa</taxon>
        <taxon>Arthropoda</taxon>
        <taxon>Crustacea</taxon>
        <taxon>Multicrustacea</taxon>
        <taxon>Hexanauplia</taxon>
        <taxon>Copepoda</taxon>
        <taxon>Harpacticoida</taxon>
        <taxon>Harpacticidae</taxon>
        <taxon>Tigriopus</taxon>
    </lineage>
</organism>
<comment type="caution">
    <text evidence="5">The sequence shown here is derived from an EMBL/GenBank/DDBJ whole genome shotgun (WGS) entry which is preliminary data.</text>
</comment>
<dbReference type="GO" id="GO:0017156">
    <property type="term" value="P:calcium-ion regulated exocytosis"/>
    <property type="evidence" value="ECO:0007669"/>
    <property type="project" value="TreeGrafter"/>
</dbReference>
<feature type="domain" description="EF-hand" evidence="4">
    <location>
        <begin position="204"/>
        <end position="239"/>
    </location>
</feature>
<gene>
    <name evidence="5" type="ORF">TCAL_08387</name>
</gene>
<dbReference type="SMART" id="SM00054">
    <property type="entry name" value="EFh"/>
    <property type="match status" value="3"/>
</dbReference>
<dbReference type="PANTHER" id="PTHR10827:SF98">
    <property type="entry name" value="45 KDA CALCIUM-BINDING PROTEIN"/>
    <property type="match status" value="1"/>
</dbReference>
<keyword evidence="1" id="KW-0479">Metal-binding</keyword>
<evidence type="ECO:0000256" key="3">
    <source>
        <dbReference type="ARBA" id="ARBA00022837"/>
    </source>
</evidence>
<dbReference type="InterPro" id="IPR011992">
    <property type="entry name" value="EF-hand-dom_pair"/>
</dbReference>
<evidence type="ECO:0000256" key="1">
    <source>
        <dbReference type="ARBA" id="ARBA00022723"/>
    </source>
</evidence>
<accession>A0A553PCX2</accession>
<dbReference type="PROSITE" id="PS00018">
    <property type="entry name" value="EF_HAND_1"/>
    <property type="match status" value="3"/>
</dbReference>
<dbReference type="STRING" id="6832.A0A553PCX2"/>
<proteinExistence type="predicted"/>
<dbReference type="GO" id="GO:0005509">
    <property type="term" value="F:calcium ion binding"/>
    <property type="evidence" value="ECO:0007669"/>
    <property type="project" value="InterPro"/>
</dbReference>
<keyword evidence="2" id="KW-0677">Repeat</keyword>
<dbReference type="SUPFAM" id="SSF47473">
    <property type="entry name" value="EF-hand"/>
    <property type="match status" value="2"/>
</dbReference>
<dbReference type="PANTHER" id="PTHR10827">
    <property type="entry name" value="RETICULOCALBIN"/>
    <property type="match status" value="1"/>
</dbReference>
<dbReference type="Pfam" id="PF13202">
    <property type="entry name" value="EF-hand_5"/>
    <property type="match status" value="2"/>
</dbReference>
<evidence type="ECO:0000256" key="2">
    <source>
        <dbReference type="ARBA" id="ARBA00022737"/>
    </source>
</evidence>
<evidence type="ECO:0000313" key="6">
    <source>
        <dbReference type="Proteomes" id="UP000318571"/>
    </source>
</evidence>
<dbReference type="OrthoDB" id="9978834at2759"/>
<evidence type="ECO:0000313" key="5">
    <source>
        <dbReference type="EMBL" id="TRY75529.1"/>
    </source>
</evidence>
<dbReference type="AlphaFoldDB" id="A0A553PCX2"/>
<protein>
    <recommendedName>
        <fullName evidence="4">EF-hand domain-containing protein</fullName>
    </recommendedName>
</protein>
<dbReference type="InterPro" id="IPR002048">
    <property type="entry name" value="EF_hand_dom"/>
</dbReference>